<dbReference type="EMBL" id="JARXVC010000020">
    <property type="protein sequence ID" value="MDH6284293.1"/>
    <property type="molecule type" value="Genomic_DNA"/>
</dbReference>
<sequence length="70" mass="7938">MDDIERRHTNTGITGTALDEYAALQIVNHLLAEQRRHDRRGLWPVALTGLAFLLVAIFVFPHVVTLMTEL</sequence>
<evidence type="ECO:0000313" key="2">
    <source>
        <dbReference type="EMBL" id="MDH6284293.1"/>
    </source>
</evidence>
<keyword evidence="3" id="KW-1185">Reference proteome</keyword>
<name>A0ABT6MIZ4_9NOCA</name>
<evidence type="ECO:0000313" key="3">
    <source>
        <dbReference type="Proteomes" id="UP001160334"/>
    </source>
</evidence>
<dbReference type="RefSeq" id="WP_280763521.1">
    <property type="nucleotide sequence ID" value="NZ_JARXVC010000020.1"/>
</dbReference>
<evidence type="ECO:0000256" key="1">
    <source>
        <dbReference type="SAM" id="Phobius"/>
    </source>
</evidence>
<reference evidence="2 3" key="1">
    <citation type="submission" date="2023-04" db="EMBL/GenBank/DDBJ databases">
        <title>Forest soil microbial communities from Buena Vista Peninsula, Colon Province, Panama.</title>
        <authorList>
            <person name="Bouskill N."/>
        </authorList>
    </citation>
    <scope>NUCLEOTIDE SEQUENCE [LARGE SCALE GENOMIC DNA]</scope>
    <source>
        <strain evidence="2 3">CFH S0262</strain>
    </source>
</reference>
<gene>
    <name evidence="2" type="ORF">M2280_005551</name>
</gene>
<protein>
    <submittedName>
        <fullName evidence="2">Uncharacterized protein</fullName>
    </submittedName>
</protein>
<keyword evidence="1" id="KW-0812">Transmembrane</keyword>
<keyword evidence="1" id="KW-0472">Membrane</keyword>
<keyword evidence="1" id="KW-1133">Transmembrane helix</keyword>
<feature type="transmembrane region" description="Helical" evidence="1">
    <location>
        <begin position="42"/>
        <end position="64"/>
    </location>
</feature>
<dbReference type="Proteomes" id="UP001160334">
    <property type="component" value="Unassembled WGS sequence"/>
</dbReference>
<accession>A0ABT6MIZ4</accession>
<comment type="caution">
    <text evidence="2">The sequence shown here is derived from an EMBL/GenBank/DDBJ whole genome shotgun (WGS) entry which is preliminary data.</text>
</comment>
<organism evidence="2 3">
    <name type="scientific">Prescottella agglutinans</name>
    <dbReference type="NCBI Taxonomy" id="1644129"/>
    <lineage>
        <taxon>Bacteria</taxon>
        <taxon>Bacillati</taxon>
        <taxon>Actinomycetota</taxon>
        <taxon>Actinomycetes</taxon>
        <taxon>Mycobacteriales</taxon>
        <taxon>Nocardiaceae</taxon>
        <taxon>Prescottella</taxon>
    </lineage>
</organism>
<proteinExistence type="predicted"/>